<reference evidence="2" key="1">
    <citation type="submission" date="2012-11" db="EMBL/GenBank/DDBJ databases">
        <authorList>
            <person name="Lucero-Rivera Y.E."/>
            <person name="Tovar-Ramirez D."/>
        </authorList>
    </citation>
    <scope>NUCLEOTIDE SEQUENCE</scope>
    <source>
        <tissue evidence="2">Salivary gland</tissue>
    </source>
</reference>
<feature type="transmembrane region" description="Helical" evidence="1">
    <location>
        <begin position="6"/>
        <end position="26"/>
    </location>
</feature>
<evidence type="ECO:0000313" key="2">
    <source>
        <dbReference type="EMBL" id="JAA65009.1"/>
    </source>
</evidence>
<keyword evidence="1" id="KW-0812">Transmembrane</keyword>
<feature type="non-terminal residue" evidence="2">
    <location>
        <position position="110"/>
    </location>
</feature>
<keyword evidence="1" id="KW-1133">Transmembrane helix</keyword>
<accession>L7MMZ0</accession>
<reference evidence="2" key="2">
    <citation type="journal article" date="2015" name="J. Proteomics">
        <title>Sexual differences in the sialomes of the zebra tick, Rhipicephalus pulchellus.</title>
        <authorList>
            <person name="Tan A.W."/>
            <person name="Francischetti I.M."/>
            <person name="Slovak M."/>
            <person name="Kini R.M."/>
            <person name="Ribeiro J.M."/>
        </authorList>
    </citation>
    <scope>NUCLEOTIDE SEQUENCE</scope>
    <source>
        <tissue evidence="2">Salivary gland</tissue>
    </source>
</reference>
<organism evidence="2">
    <name type="scientific">Rhipicephalus pulchellus</name>
    <name type="common">Yellow backed tick</name>
    <name type="synonym">Dermacentor pulchellus</name>
    <dbReference type="NCBI Taxonomy" id="72859"/>
    <lineage>
        <taxon>Eukaryota</taxon>
        <taxon>Metazoa</taxon>
        <taxon>Ecdysozoa</taxon>
        <taxon>Arthropoda</taxon>
        <taxon>Chelicerata</taxon>
        <taxon>Arachnida</taxon>
        <taxon>Acari</taxon>
        <taxon>Parasitiformes</taxon>
        <taxon>Ixodida</taxon>
        <taxon>Ixodoidea</taxon>
        <taxon>Ixodidae</taxon>
        <taxon>Rhipicephalinae</taxon>
        <taxon>Rhipicephalus</taxon>
        <taxon>Rhipicephalus</taxon>
    </lineage>
</organism>
<sequence length="110" mass="12396">MGSSNLAASRIVFAKSFFLFLYISFFRSLSTRSLAHWSYCIPRRTNQRACSGSKADEDQERESMCSFMMIIFFLRQTQNLEHSSSDVKSQLSLSHAVTVGVALFPTPPTS</sequence>
<evidence type="ECO:0000256" key="1">
    <source>
        <dbReference type="SAM" id="Phobius"/>
    </source>
</evidence>
<name>L7MMZ0_RHIPC</name>
<keyword evidence="1" id="KW-0472">Membrane</keyword>
<protein>
    <submittedName>
        <fullName evidence="2">Putative secreted peptide</fullName>
    </submittedName>
</protein>
<dbReference type="AlphaFoldDB" id="L7MMZ0"/>
<dbReference type="EMBL" id="GACK01000025">
    <property type="protein sequence ID" value="JAA65009.1"/>
    <property type="molecule type" value="mRNA"/>
</dbReference>
<proteinExistence type="evidence at transcript level"/>